<proteinExistence type="predicted"/>
<dbReference type="Proteomes" id="UP001448614">
    <property type="component" value="Unassembled WGS sequence"/>
</dbReference>
<reference evidence="1 2" key="1">
    <citation type="journal article" date="2024" name="Appl. Microbiol. Biotechnol.">
        <title>Biosynthetic gene clusters with biotechnological applications in novel Antarctic isolates from Actinomycetota.</title>
        <authorList>
            <person name="Bruna P."/>
            <person name="Nunez-Montero K."/>
            <person name="Contreras M.J."/>
            <person name="Leal K."/>
            <person name="Garcia M."/>
            <person name="Abanto M."/>
            <person name="Barrientos L."/>
        </authorList>
    </citation>
    <scope>NUCLEOTIDE SEQUENCE [LARGE SCALE GENOMIC DNA]</scope>
    <source>
        <strain evidence="1 2">Se16.17</strain>
    </source>
</reference>
<accession>A0ABV0GM50</accession>
<comment type="caution">
    <text evidence="1">The sequence shown here is derived from an EMBL/GenBank/DDBJ whole genome shotgun (WGS) entry which is preliminary data.</text>
</comment>
<gene>
    <name evidence="1" type="ORF">V3C41_00400</name>
</gene>
<organism evidence="1 2">
    <name type="scientific">Paenarthrobacter nicotinovorans</name>
    <name type="common">Arthrobacter nicotinovorans</name>
    <dbReference type="NCBI Taxonomy" id="29320"/>
    <lineage>
        <taxon>Bacteria</taxon>
        <taxon>Bacillati</taxon>
        <taxon>Actinomycetota</taxon>
        <taxon>Actinomycetes</taxon>
        <taxon>Micrococcales</taxon>
        <taxon>Micrococcaceae</taxon>
        <taxon>Paenarthrobacter</taxon>
    </lineage>
</organism>
<sequence>MRRPLCNYQALSISVLLLKWKQASLDSGWRFQDDWATSETSRFAQAFVLQDEKMGQAARRLGYSRATQGIGITETIDDLLAFFGAVSLPSDPLLQQRLSEGWVAAAEVAHPSSCIEPLTGLPTYEHFGRVLVELYKTPAFEPECFVIGTIRIPAQLEGAKFGWAALVELGTHCRDTLETASASLAYQDGAIRILMQRTNENYGRMISCHAAIASMDHFRWDQVTITYENLPSSRSPFLAEFPDTN</sequence>
<evidence type="ECO:0000313" key="1">
    <source>
        <dbReference type="EMBL" id="MEO3939524.1"/>
    </source>
</evidence>
<protein>
    <submittedName>
        <fullName evidence="1">Uncharacterized protein</fullName>
    </submittedName>
</protein>
<keyword evidence="2" id="KW-1185">Reference proteome</keyword>
<evidence type="ECO:0000313" key="2">
    <source>
        <dbReference type="Proteomes" id="UP001448614"/>
    </source>
</evidence>
<name>A0ABV0GM50_PAENI</name>
<dbReference type="RefSeq" id="WP_347781512.1">
    <property type="nucleotide sequence ID" value="NZ_JBBMFV010000001.1"/>
</dbReference>
<dbReference type="EMBL" id="JBBMFV010000001">
    <property type="protein sequence ID" value="MEO3939524.1"/>
    <property type="molecule type" value="Genomic_DNA"/>
</dbReference>